<dbReference type="EC" id="6.3.4.19" evidence="6"/>
<comment type="function">
    <text evidence="6">Ligates lysine onto the cytidine present at position 34 of the AUA codon-specific tRNA(Ile) that contains the anticodon CAU, in an ATP-dependent manner. Cytidine is converted to lysidine, thus changing the amino acid specificity of the tRNA from methionine to isoleucine.</text>
</comment>
<comment type="similarity">
    <text evidence="6">Belongs to the tRNA(Ile)-lysidine synthase family.</text>
</comment>
<dbReference type="GO" id="GO:0006400">
    <property type="term" value="P:tRNA modification"/>
    <property type="evidence" value="ECO:0007669"/>
    <property type="project" value="UniProtKB-UniRule"/>
</dbReference>
<keyword evidence="2 6" id="KW-0819">tRNA processing</keyword>
<evidence type="ECO:0000256" key="5">
    <source>
        <dbReference type="ARBA" id="ARBA00048539"/>
    </source>
</evidence>
<dbReference type="PANTHER" id="PTHR43033">
    <property type="entry name" value="TRNA(ILE)-LYSIDINE SYNTHASE-RELATED"/>
    <property type="match status" value="1"/>
</dbReference>
<dbReference type="InterPro" id="IPR011063">
    <property type="entry name" value="TilS/TtcA_N"/>
</dbReference>
<dbReference type="CDD" id="cd01992">
    <property type="entry name" value="TilS_N"/>
    <property type="match status" value="1"/>
</dbReference>
<reference evidence="8 9" key="1">
    <citation type="submission" date="2019-04" db="EMBL/GenBank/DDBJ databases">
        <title>Rhizobium terrae sp. nov., isolated from a paddy soil.</title>
        <authorList>
            <person name="Lin S.-Y."/>
            <person name="Hameed A."/>
            <person name="Huang H.-I."/>
            <person name="Young C.-C."/>
        </authorList>
    </citation>
    <scope>NUCLEOTIDE SEQUENCE [LARGE SCALE GENOMIC DNA]</scope>
    <source>
        <strain evidence="8 9">CC-HIH110</strain>
    </source>
</reference>
<dbReference type="Gene3D" id="3.40.50.620">
    <property type="entry name" value="HUPs"/>
    <property type="match status" value="1"/>
</dbReference>
<comment type="domain">
    <text evidence="6">The N-terminal region contains the highly conserved SGGXDS motif, predicted to be a P-loop motif involved in ATP binding.</text>
</comment>
<dbReference type="Pfam" id="PF01171">
    <property type="entry name" value="ATP_bind_3"/>
    <property type="match status" value="1"/>
</dbReference>
<dbReference type="GO" id="GO:0032267">
    <property type="term" value="F:tRNA(Ile)-lysidine synthase activity"/>
    <property type="evidence" value="ECO:0007669"/>
    <property type="project" value="UniProtKB-EC"/>
</dbReference>
<keyword evidence="3 6" id="KW-0547">Nucleotide-binding</keyword>
<dbReference type="GO" id="GO:0005737">
    <property type="term" value="C:cytoplasm"/>
    <property type="evidence" value="ECO:0007669"/>
    <property type="project" value="UniProtKB-SubCell"/>
</dbReference>
<dbReference type="HAMAP" id="MF_01161">
    <property type="entry name" value="tRNA_Ile_lys_synt"/>
    <property type="match status" value="1"/>
</dbReference>
<gene>
    <name evidence="6 8" type="primary">tilS</name>
    <name evidence="8" type="ORF">E6C51_00185</name>
</gene>
<dbReference type="InterPro" id="IPR014729">
    <property type="entry name" value="Rossmann-like_a/b/a_fold"/>
</dbReference>
<feature type="domain" description="tRNA(Ile)-lysidine/2-thiocytidine synthase N-terminal" evidence="7">
    <location>
        <begin position="34"/>
        <end position="216"/>
    </location>
</feature>
<protein>
    <recommendedName>
        <fullName evidence="6">tRNA(Ile)-lysidine synthase</fullName>
        <ecNumber evidence="6">6.3.4.19</ecNumber>
    </recommendedName>
    <alternativeName>
        <fullName evidence="6">tRNA(Ile)-2-lysyl-cytidine synthase</fullName>
    </alternativeName>
    <alternativeName>
        <fullName evidence="6">tRNA(Ile)-lysidine synthetase</fullName>
    </alternativeName>
</protein>
<dbReference type="InterPro" id="IPR012795">
    <property type="entry name" value="tRNA_Ile_lys_synt_N"/>
</dbReference>
<evidence type="ECO:0000313" key="8">
    <source>
        <dbReference type="EMBL" id="THF53584.1"/>
    </source>
</evidence>
<keyword evidence="1 6" id="KW-0436">Ligase</keyword>
<keyword evidence="4 6" id="KW-0067">ATP-binding</keyword>
<dbReference type="InterPro" id="IPR012094">
    <property type="entry name" value="tRNA_Ile_lys_synt"/>
</dbReference>
<dbReference type="NCBIfam" id="TIGR02432">
    <property type="entry name" value="lysidine_TilS_N"/>
    <property type="match status" value="1"/>
</dbReference>
<keyword evidence="9" id="KW-1185">Reference proteome</keyword>
<dbReference type="GO" id="GO:0005524">
    <property type="term" value="F:ATP binding"/>
    <property type="evidence" value="ECO:0007669"/>
    <property type="project" value="UniProtKB-UniRule"/>
</dbReference>
<dbReference type="Proteomes" id="UP000310754">
    <property type="component" value="Unassembled WGS sequence"/>
</dbReference>
<proteinExistence type="inferred from homology"/>
<sequence>MMSADLAPFDDASDNTLNATIERFLNRIAGPYRLLVAISGGSDSKGLLIALHQQLNLHSHITLAAATIDHGLREESATEAQGVASLCAQLGIAHLIRRWDGPKPATGISAAAREARYELLADAARALGANAIVTGHTLDDQHETIAMRKQRNAAEDAPGLSGMADRVLYRNQIWIYRPLLSCRRQMIRDFLTRQGHSWVDDPSNTNSHYERARMRAHLRTADDPNLPRQERREELSRQAAKLIEAHVHRPVAGVIAIDQAAWQAHSRVLRHALQALVAAVGGQSHGPGEQSLLQLLALFQRPSGARITLGRCLAHRYRQGLLLVREARGYQAITLAPNETAVWDGRWQIHNSFKAELRVTASTQRLMMDGKELPASIVALGQQSQPQLYKNGDTLTAISHLDADCQPVISQYFGFLPGFERPLACALADLFAAKPFFPADF</sequence>
<evidence type="ECO:0000259" key="7">
    <source>
        <dbReference type="Pfam" id="PF01171"/>
    </source>
</evidence>
<comment type="subcellular location">
    <subcellularLocation>
        <location evidence="6">Cytoplasm</location>
    </subcellularLocation>
</comment>
<organism evidence="8 9">
    <name type="scientific">Allorhizobium terrae</name>
    <dbReference type="NCBI Taxonomy" id="1848972"/>
    <lineage>
        <taxon>Bacteria</taxon>
        <taxon>Pseudomonadati</taxon>
        <taxon>Pseudomonadota</taxon>
        <taxon>Alphaproteobacteria</taxon>
        <taxon>Hyphomicrobiales</taxon>
        <taxon>Rhizobiaceae</taxon>
        <taxon>Rhizobium/Agrobacterium group</taxon>
        <taxon>Allorhizobium</taxon>
    </lineage>
</organism>
<dbReference type="PANTHER" id="PTHR43033:SF1">
    <property type="entry name" value="TRNA(ILE)-LYSIDINE SYNTHASE-RELATED"/>
    <property type="match status" value="1"/>
</dbReference>
<evidence type="ECO:0000313" key="9">
    <source>
        <dbReference type="Proteomes" id="UP000310754"/>
    </source>
</evidence>
<dbReference type="SUPFAM" id="SSF52402">
    <property type="entry name" value="Adenine nucleotide alpha hydrolases-like"/>
    <property type="match status" value="1"/>
</dbReference>
<dbReference type="EMBL" id="SSOA01000001">
    <property type="protein sequence ID" value="THF53584.1"/>
    <property type="molecule type" value="Genomic_DNA"/>
</dbReference>
<keyword evidence="6" id="KW-0963">Cytoplasm</keyword>
<evidence type="ECO:0000256" key="4">
    <source>
        <dbReference type="ARBA" id="ARBA00022840"/>
    </source>
</evidence>
<name>A0A4S4A5I7_9HYPH</name>
<evidence type="ECO:0000256" key="6">
    <source>
        <dbReference type="HAMAP-Rule" id="MF_01161"/>
    </source>
</evidence>
<evidence type="ECO:0000256" key="2">
    <source>
        <dbReference type="ARBA" id="ARBA00022694"/>
    </source>
</evidence>
<comment type="caution">
    <text evidence="8">The sequence shown here is derived from an EMBL/GenBank/DDBJ whole genome shotgun (WGS) entry which is preliminary data.</text>
</comment>
<evidence type="ECO:0000256" key="3">
    <source>
        <dbReference type="ARBA" id="ARBA00022741"/>
    </source>
</evidence>
<accession>A0A4S4A5I7</accession>
<evidence type="ECO:0000256" key="1">
    <source>
        <dbReference type="ARBA" id="ARBA00022598"/>
    </source>
</evidence>
<feature type="binding site" evidence="6">
    <location>
        <begin position="39"/>
        <end position="44"/>
    </location>
    <ligand>
        <name>ATP</name>
        <dbReference type="ChEBI" id="CHEBI:30616"/>
    </ligand>
</feature>
<comment type="catalytic activity">
    <reaction evidence="5 6">
        <text>cytidine(34) in tRNA(Ile2) + L-lysine + ATP = lysidine(34) in tRNA(Ile2) + AMP + diphosphate + H(+)</text>
        <dbReference type="Rhea" id="RHEA:43744"/>
        <dbReference type="Rhea" id="RHEA-COMP:10625"/>
        <dbReference type="Rhea" id="RHEA-COMP:10670"/>
        <dbReference type="ChEBI" id="CHEBI:15378"/>
        <dbReference type="ChEBI" id="CHEBI:30616"/>
        <dbReference type="ChEBI" id="CHEBI:32551"/>
        <dbReference type="ChEBI" id="CHEBI:33019"/>
        <dbReference type="ChEBI" id="CHEBI:82748"/>
        <dbReference type="ChEBI" id="CHEBI:83665"/>
        <dbReference type="ChEBI" id="CHEBI:456215"/>
        <dbReference type="EC" id="6.3.4.19"/>
    </reaction>
</comment>
<dbReference type="AlphaFoldDB" id="A0A4S4A5I7"/>